<dbReference type="AlphaFoldDB" id="A0A0F9H465"/>
<gene>
    <name evidence="1" type="ORF">LCGC14_1750390</name>
</gene>
<sequence>MKTHTLRVRRAMLVYQGGIAKVFAVDSYNLADSNRQAKRLFQGSFDSAVQFAA</sequence>
<name>A0A0F9H465_9ZZZZ</name>
<evidence type="ECO:0000313" key="1">
    <source>
        <dbReference type="EMBL" id="KKM05815.1"/>
    </source>
</evidence>
<accession>A0A0F9H465</accession>
<comment type="caution">
    <text evidence="1">The sequence shown here is derived from an EMBL/GenBank/DDBJ whole genome shotgun (WGS) entry which is preliminary data.</text>
</comment>
<reference evidence="1" key="1">
    <citation type="journal article" date="2015" name="Nature">
        <title>Complex archaea that bridge the gap between prokaryotes and eukaryotes.</title>
        <authorList>
            <person name="Spang A."/>
            <person name="Saw J.H."/>
            <person name="Jorgensen S.L."/>
            <person name="Zaremba-Niedzwiedzka K."/>
            <person name="Martijn J."/>
            <person name="Lind A.E."/>
            <person name="van Eijk R."/>
            <person name="Schleper C."/>
            <person name="Guy L."/>
            <person name="Ettema T.J."/>
        </authorList>
    </citation>
    <scope>NUCLEOTIDE SEQUENCE</scope>
</reference>
<proteinExistence type="predicted"/>
<organism evidence="1">
    <name type="scientific">marine sediment metagenome</name>
    <dbReference type="NCBI Taxonomy" id="412755"/>
    <lineage>
        <taxon>unclassified sequences</taxon>
        <taxon>metagenomes</taxon>
        <taxon>ecological metagenomes</taxon>
    </lineage>
</organism>
<protein>
    <submittedName>
        <fullName evidence="1">Uncharacterized protein</fullName>
    </submittedName>
</protein>
<dbReference type="EMBL" id="LAZR01016136">
    <property type="protein sequence ID" value="KKM05815.1"/>
    <property type="molecule type" value="Genomic_DNA"/>
</dbReference>
<feature type="non-terminal residue" evidence="1">
    <location>
        <position position="53"/>
    </location>
</feature>